<dbReference type="PANTHER" id="PTHR22893">
    <property type="entry name" value="NADH OXIDOREDUCTASE-RELATED"/>
    <property type="match status" value="1"/>
</dbReference>
<accession>A0A3Q7G2W6</accession>
<keyword evidence="8" id="KW-1185">Reference proteome</keyword>
<evidence type="ECO:0000256" key="4">
    <source>
        <dbReference type="ARBA" id="ARBA00022643"/>
    </source>
</evidence>
<dbReference type="Proteomes" id="UP000004994">
    <property type="component" value="Chromosome 4"/>
</dbReference>
<dbReference type="GO" id="GO:0010181">
    <property type="term" value="F:FMN binding"/>
    <property type="evidence" value="ECO:0007669"/>
    <property type="project" value="InterPro"/>
</dbReference>
<dbReference type="SUPFAM" id="SSF51395">
    <property type="entry name" value="FMN-linked oxidoreductases"/>
    <property type="match status" value="1"/>
</dbReference>
<dbReference type="InterPro" id="IPR001155">
    <property type="entry name" value="OxRdtase_FMN_N"/>
</dbReference>
<evidence type="ECO:0000256" key="5">
    <source>
        <dbReference type="ARBA" id="ARBA00022857"/>
    </source>
</evidence>
<sequence>MYIEIEILIIVVFEGPQICLEFGLKIKQRHGSLLLTLFMAKVVSFLPALASRETIRFNSQQFPYSLECRPTQKQLQANELPLIINDFRNAAHNAIEAAFLIKGFDGVEINAANSYIIDQFLNDQVC</sequence>
<evidence type="ECO:0000256" key="1">
    <source>
        <dbReference type="ARBA" id="ARBA00001917"/>
    </source>
</evidence>
<dbReference type="STRING" id="4081.A0A3Q7G2W6"/>
<comment type="cofactor">
    <cofactor evidence="1">
        <name>FMN</name>
        <dbReference type="ChEBI" id="CHEBI:58210"/>
    </cofactor>
</comment>
<dbReference type="AlphaFoldDB" id="A0A3Q7G2W6"/>
<dbReference type="Gene3D" id="3.20.20.70">
    <property type="entry name" value="Aldolase class I"/>
    <property type="match status" value="1"/>
</dbReference>
<evidence type="ECO:0000313" key="8">
    <source>
        <dbReference type="Proteomes" id="UP000004994"/>
    </source>
</evidence>
<protein>
    <recommendedName>
        <fullName evidence="6">NADH:flavin oxidoreductase/NADH oxidase N-terminal domain-containing protein</fullName>
    </recommendedName>
</protein>
<dbReference type="EnsemblPlants" id="Solyc04g039945.1.1">
    <property type="protein sequence ID" value="Solyc04g039945.1.1"/>
    <property type="gene ID" value="Solyc04g039945.1"/>
</dbReference>
<evidence type="ECO:0000259" key="6">
    <source>
        <dbReference type="Pfam" id="PF00724"/>
    </source>
</evidence>
<reference evidence="7" key="2">
    <citation type="submission" date="2019-01" db="UniProtKB">
        <authorList>
            <consortium name="EnsemblPlants"/>
        </authorList>
    </citation>
    <scope>IDENTIFICATION</scope>
    <source>
        <strain evidence="7">cv. Heinz 1706</strain>
    </source>
</reference>
<evidence type="ECO:0000256" key="2">
    <source>
        <dbReference type="ARBA" id="ARBA00005979"/>
    </source>
</evidence>
<feature type="domain" description="NADH:flavin oxidoreductase/NADH oxidase N-terminal" evidence="6">
    <location>
        <begin position="70"/>
        <end position="123"/>
    </location>
</feature>
<comment type="similarity">
    <text evidence="2">Belongs to the NADH:flavin oxidoreductase/NADH oxidase family.</text>
</comment>
<dbReference type="InterPro" id="IPR013785">
    <property type="entry name" value="Aldolase_TIM"/>
</dbReference>
<dbReference type="Pfam" id="PF00724">
    <property type="entry name" value="Oxidored_FMN"/>
    <property type="match status" value="1"/>
</dbReference>
<name>A0A3Q7G2W6_SOLLC</name>
<keyword evidence="3" id="KW-0285">Flavoprotein</keyword>
<dbReference type="InterPro" id="IPR045247">
    <property type="entry name" value="Oye-like"/>
</dbReference>
<reference evidence="7" key="1">
    <citation type="journal article" date="2012" name="Nature">
        <title>The tomato genome sequence provides insights into fleshy fruit evolution.</title>
        <authorList>
            <consortium name="Tomato Genome Consortium"/>
        </authorList>
    </citation>
    <scope>NUCLEOTIDE SEQUENCE [LARGE SCALE GENOMIC DNA]</scope>
    <source>
        <strain evidence="7">cv. Heinz 1706</strain>
    </source>
</reference>
<dbReference type="Gramene" id="Solyc04g039945.1.1">
    <property type="protein sequence ID" value="Solyc04g039945.1.1"/>
    <property type="gene ID" value="Solyc04g039945.1"/>
</dbReference>
<organism evidence="7">
    <name type="scientific">Solanum lycopersicum</name>
    <name type="common">Tomato</name>
    <name type="synonym">Lycopersicon esculentum</name>
    <dbReference type="NCBI Taxonomy" id="4081"/>
    <lineage>
        <taxon>Eukaryota</taxon>
        <taxon>Viridiplantae</taxon>
        <taxon>Streptophyta</taxon>
        <taxon>Embryophyta</taxon>
        <taxon>Tracheophyta</taxon>
        <taxon>Spermatophyta</taxon>
        <taxon>Magnoliopsida</taxon>
        <taxon>eudicotyledons</taxon>
        <taxon>Gunneridae</taxon>
        <taxon>Pentapetalae</taxon>
        <taxon>asterids</taxon>
        <taxon>lamiids</taxon>
        <taxon>Solanales</taxon>
        <taxon>Solanaceae</taxon>
        <taxon>Solanoideae</taxon>
        <taxon>Solaneae</taxon>
        <taxon>Solanum</taxon>
        <taxon>Solanum subgen. Lycopersicon</taxon>
    </lineage>
</organism>
<keyword evidence="4" id="KW-0288">FMN</keyword>
<dbReference type="InParanoid" id="A0A3Q7G2W6"/>
<keyword evidence="5" id="KW-0521">NADP</keyword>
<evidence type="ECO:0000313" key="7">
    <source>
        <dbReference type="EnsemblPlants" id="Solyc04g039945.1.1"/>
    </source>
</evidence>
<dbReference type="GO" id="GO:0016491">
    <property type="term" value="F:oxidoreductase activity"/>
    <property type="evidence" value="ECO:0007669"/>
    <property type="project" value="InterPro"/>
</dbReference>
<proteinExistence type="inferred from homology"/>
<dbReference type="PANTHER" id="PTHR22893:SF114">
    <property type="entry name" value="12-OXOPHYTODIENOATE REDUCTASE 2"/>
    <property type="match status" value="1"/>
</dbReference>
<evidence type="ECO:0000256" key="3">
    <source>
        <dbReference type="ARBA" id="ARBA00022630"/>
    </source>
</evidence>